<organism evidence="1 2">
    <name type="scientific">Lactobacillus helveticus</name>
    <name type="common">Lactobacillus suntoryeus</name>
    <dbReference type="NCBI Taxonomy" id="1587"/>
    <lineage>
        <taxon>Bacteria</taxon>
        <taxon>Bacillati</taxon>
        <taxon>Bacillota</taxon>
        <taxon>Bacilli</taxon>
        <taxon>Lactobacillales</taxon>
        <taxon>Lactobacillaceae</taxon>
        <taxon>Lactobacillus</taxon>
    </lineage>
</organism>
<name>A0AAC8W9S8_LACHE</name>
<proteinExistence type="predicted"/>
<dbReference type="EMBL" id="CP012381">
    <property type="protein sequence ID" value="ALI53199.1"/>
    <property type="molecule type" value="Genomic_DNA"/>
</dbReference>
<reference evidence="1 2" key="1">
    <citation type="submission" date="2015-08" db="EMBL/GenBank/DDBJ databases">
        <title>Complete genome sequence of Lactobacillus helveticus CAUH18, a probiotic strain originated from koumiss.</title>
        <authorList>
            <person name="Yang Y."/>
            <person name="Hao Y."/>
        </authorList>
    </citation>
    <scope>NUCLEOTIDE SEQUENCE [LARGE SCALE GENOMIC DNA]</scope>
    <source>
        <strain evidence="1 2">CAUH18</strain>
    </source>
</reference>
<sequence length="282" mass="33135">MFVNVGMIKIFEGYAFVQVNTFGIIQQIDEEKFGNYNKLLRVFLPIQNLYLAYRNVNLQFSLLRDLTTQYDAGKIDSNTVFNLTESSITAYILMHRMFVDNCKSFQRNHKNANISDLIINLQNENTEKNMKVLRDYAMHTNIPMSQVEISTSINNKAHFQQRFHSILHVKINADKMDIHGLSRQDREKINEWGHELDITTEIENAWNNLNTFVKQLFKSYLDAYVDENLHKVVISDKKLWQEKLIPLKTMGITYQPKNSIPQDTVFMDYDALAYCIERMLDE</sequence>
<evidence type="ECO:0000313" key="2">
    <source>
        <dbReference type="Proteomes" id="UP000063930"/>
    </source>
</evidence>
<protein>
    <submittedName>
        <fullName evidence="1">Uncharacterized protein</fullName>
    </submittedName>
</protein>
<gene>
    <name evidence="1" type="ORF">ALV80_09375</name>
</gene>
<accession>A0AAC8W9S8</accession>
<dbReference type="Proteomes" id="UP000063930">
    <property type="component" value="Chromosome"/>
</dbReference>
<evidence type="ECO:0000313" key="1">
    <source>
        <dbReference type="EMBL" id="ALI53199.1"/>
    </source>
</evidence>
<dbReference type="AlphaFoldDB" id="A0AAC8W9S8"/>